<evidence type="ECO:0000256" key="1">
    <source>
        <dbReference type="ARBA" id="ARBA00022729"/>
    </source>
</evidence>
<gene>
    <name evidence="4" type="ORF">ACFOHL_13405</name>
</gene>
<keyword evidence="1 2" id="KW-0732">Signal</keyword>
<feature type="domain" description="Outer membrane protein beta-barrel" evidence="3">
    <location>
        <begin position="11"/>
        <end position="187"/>
    </location>
</feature>
<dbReference type="Gene3D" id="2.40.160.20">
    <property type="match status" value="1"/>
</dbReference>
<reference evidence="5" key="1">
    <citation type="journal article" date="2019" name="Int. J. Syst. Evol. Microbiol.">
        <title>The Global Catalogue of Microorganisms (GCM) 10K type strain sequencing project: providing services to taxonomists for standard genome sequencing and annotation.</title>
        <authorList>
            <consortium name="The Broad Institute Genomics Platform"/>
            <consortium name="The Broad Institute Genome Sequencing Center for Infectious Disease"/>
            <person name="Wu L."/>
            <person name="Ma J."/>
        </authorList>
    </citation>
    <scope>NUCLEOTIDE SEQUENCE [LARGE SCALE GENOMIC DNA]</scope>
    <source>
        <strain evidence="5">KCTC 52473</strain>
    </source>
</reference>
<evidence type="ECO:0000256" key="2">
    <source>
        <dbReference type="SAM" id="SignalP"/>
    </source>
</evidence>
<name>A0ABV7FTM8_9ALTE</name>
<protein>
    <submittedName>
        <fullName evidence="4">Porin family protein</fullName>
    </submittedName>
</protein>
<dbReference type="RefSeq" id="WP_376920743.1">
    <property type="nucleotide sequence ID" value="NZ_JBHRSW010000029.1"/>
</dbReference>
<evidence type="ECO:0000259" key="3">
    <source>
        <dbReference type="Pfam" id="PF13505"/>
    </source>
</evidence>
<feature type="chain" id="PRO_5045573096" evidence="2">
    <location>
        <begin position="23"/>
        <end position="187"/>
    </location>
</feature>
<dbReference type="EMBL" id="JBHRSW010000029">
    <property type="protein sequence ID" value="MFC3122616.1"/>
    <property type="molecule type" value="Genomic_DNA"/>
</dbReference>
<dbReference type="InterPro" id="IPR011250">
    <property type="entry name" value="OMP/PagP_B-barrel"/>
</dbReference>
<dbReference type="Proteomes" id="UP001595478">
    <property type="component" value="Unassembled WGS sequence"/>
</dbReference>
<accession>A0ABV7FTM8</accession>
<dbReference type="InterPro" id="IPR027385">
    <property type="entry name" value="Beta-barrel_OMP"/>
</dbReference>
<dbReference type="Pfam" id="PF13505">
    <property type="entry name" value="OMP_b-brl"/>
    <property type="match status" value="1"/>
</dbReference>
<evidence type="ECO:0000313" key="4">
    <source>
        <dbReference type="EMBL" id="MFC3122616.1"/>
    </source>
</evidence>
<dbReference type="SUPFAM" id="SSF56925">
    <property type="entry name" value="OMPA-like"/>
    <property type="match status" value="1"/>
</dbReference>
<evidence type="ECO:0000313" key="5">
    <source>
        <dbReference type="Proteomes" id="UP001595478"/>
    </source>
</evidence>
<comment type="caution">
    <text evidence="4">The sequence shown here is derived from an EMBL/GenBank/DDBJ whole genome shotgun (WGS) entry which is preliminary data.</text>
</comment>
<proteinExistence type="predicted"/>
<sequence length="187" mass="21180">MNNILWHIIASALLLCVFSTTAYSEEKHKIGIGYEFGGAHVDDDTVLGKLDDNSIGHLSLTYEYSFNEKFAVELFALDGDTQSFSIILDDLFSKSELEYKSFGIGLRAQQALTKRINLFAKAGMHRYDYELTRTDVLLNDSDGFSYYASAGIEFQFYDFGVNVNYRLLDMGNEIFASVLAWGVSYRF</sequence>
<organism evidence="4 5">
    <name type="scientific">Agaribacter flavus</name>
    <dbReference type="NCBI Taxonomy" id="1902781"/>
    <lineage>
        <taxon>Bacteria</taxon>
        <taxon>Pseudomonadati</taxon>
        <taxon>Pseudomonadota</taxon>
        <taxon>Gammaproteobacteria</taxon>
        <taxon>Alteromonadales</taxon>
        <taxon>Alteromonadaceae</taxon>
        <taxon>Agaribacter</taxon>
    </lineage>
</organism>
<feature type="signal peptide" evidence="2">
    <location>
        <begin position="1"/>
        <end position="22"/>
    </location>
</feature>
<keyword evidence="5" id="KW-1185">Reference proteome</keyword>